<evidence type="ECO:0000259" key="1">
    <source>
        <dbReference type="PROSITE" id="PS50112"/>
    </source>
</evidence>
<dbReference type="InterPro" id="IPR035965">
    <property type="entry name" value="PAS-like_dom_sf"/>
</dbReference>
<dbReference type="Pfam" id="PF08447">
    <property type="entry name" value="PAS_3"/>
    <property type="match status" value="2"/>
</dbReference>
<dbReference type="Proteomes" id="UP000311605">
    <property type="component" value="Unassembled WGS sequence"/>
</dbReference>
<evidence type="ECO:0000313" key="5">
    <source>
        <dbReference type="Proteomes" id="UP000311605"/>
    </source>
</evidence>
<dbReference type="PROSITE" id="PS50112">
    <property type="entry name" value="PAS"/>
    <property type="match status" value="1"/>
</dbReference>
<dbReference type="InterPro" id="IPR013655">
    <property type="entry name" value="PAS_fold_3"/>
</dbReference>
<dbReference type="SUPFAM" id="SSF55785">
    <property type="entry name" value="PYP-like sensor domain (PAS domain)"/>
    <property type="match status" value="3"/>
</dbReference>
<evidence type="ECO:0000313" key="4">
    <source>
        <dbReference type="EMBL" id="TNM62030.1"/>
    </source>
</evidence>
<accession>A0A5C4XHC8</accession>
<dbReference type="InterPro" id="IPR000160">
    <property type="entry name" value="GGDEF_dom"/>
</dbReference>
<evidence type="ECO:0000259" key="2">
    <source>
        <dbReference type="PROSITE" id="PS50113"/>
    </source>
</evidence>
<dbReference type="InterPro" id="IPR013656">
    <property type="entry name" value="PAS_4"/>
</dbReference>
<dbReference type="InterPro" id="IPR043128">
    <property type="entry name" value="Rev_trsase/Diguanyl_cyclase"/>
</dbReference>
<feature type="domain" description="PAC" evidence="2">
    <location>
        <begin position="224"/>
        <end position="277"/>
    </location>
</feature>
<dbReference type="EMBL" id="VDMN01000004">
    <property type="protein sequence ID" value="TNM62030.1"/>
    <property type="molecule type" value="Genomic_DNA"/>
</dbReference>
<dbReference type="PROSITE" id="PS50887">
    <property type="entry name" value="GGDEF"/>
    <property type="match status" value="1"/>
</dbReference>
<dbReference type="PANTHER" id="PTHR44757:SF2">
    <property type="entry name" value="BIOFILM ARCHITECTURE MAINTENANCE PROTEIN MBAA"/>
    <property type="match status" value="1"/>
</dbReference>
<dbReference type="SMART" id="SM00267">
    <property type="entry name" value="GGDEF"/>
    <property type="match status" value="1"/>
</dbReference>
<feature type="domain" description="PAC" evidence="2">
    <location>
        <begin position="353"/>
        <end position="404"/>
    </location>
</feature>
<proteinExistence type="predicted"/>
<reference evidence="4 5" key="1">
    <citation type="submission" date="2019-06" db="EMBL/GenBank/DDBJ databases">
        <title>The draft genome of Rhizobium smilacinae PTYR-5.</title>
        <authorList>
            <person name="Liu L."/>
            <person name="Li L."/>
            <person name="Zhang X."/>
        </authorList>
    </citation>
    <scope>NUCLEOTIDE SEQUENCE [LARGE SCALE GENOMIC DNA]</scope>
    <source>
        <strain evidence="4 5">PTYR-5</strain>
    </source>
</reference>
<dbReference type="InterPro" id="IPR029787">
    <property type="entry name" value="Nucleotide_cyclase"/>
</dbReference>
<name>A0A5C4XHC8_9HYPH</name>
<dbReference type="Gene3D" id="3.30.450.20">
    <property type="entry name" value="PAS domain"/>
    <property type="match status" value="3"/>
</dbReference>
<dbReference type="InterPro" id="IPR000014">
    <property type="entry name" value="PAS"/>
</dbReference>
<dbReference type="Pfam" id="PF00990">
    <property type="entry name" value="GGDEF"/>
    <property type="match status" value="1"/>
</dbReference>
<sequence length="592" mass="66899">MPANVGDPMSSKPVLYAGPSISPVRDIGLSVGIHDAIPFAIVLLDRQGRFLHANKAFKANWSLSEPQLLTDLVPAEDRTNFLAELRHCESGADRQIELCLPQPDGTLRWAQVSLAVASARLDGPLVIAASFADITALKTKLADLEIWESRWNKALVGSSTGVWDHNWNRGEKYYSPTWRRIRGMSEDDPLAESTEAWLELVHPDDRDHVTHCIERQNAGDPAYTVFEYRERHKHGHWIWIECRGDCVEWDESGKPIRIVGTDTDITARKQAEEATARMARRLDMALEISGVGTYECDLTTGVVDWDDRMYRIYDVGRREDVRVGGLWETFLHPDDSERVLKNVDEHIENGNRFSDQYRVVLRDGSDRIIRARTMTFLDGNGHQMTVGANWDVTEDVGLHRELERAKLLAEARNSELEAAKDRIEHSAMHDYLTELPNRRYLDEVLQRMGAECRSNGTGIAILHVDLDRFKQINDRLGHDAGDAMLLHTARTLRATLSDEDFIARVGGDEFIVVSQLVGMREPLSSVAIRMIDALRKPVTYEGHLCRVGASIGIASEYGEAIDVRQLLRNSDIALYEAKRQGRNRYVHFSTSA</sequence>
<dbReference type="InterPro" id="IPR001610">
    <property type="entry name" value="PAC"/>
</dbReference>
<dbReference type="InterPro" id="IPR052155">
    <property type="entry name" value="Biofilm_reg_signaling"/>
</dbReference>
<feature type="domain" description="PAS" evidence="1">
    <location>
        <begin position="173"/>
        <end position="220"/>
    </location>
</feature>
<comment type="caution">
    <text evidence="4">The sequence shown here is derived from an EMBL/GenBank/DDBJ whole genome shotgun (WGS) entry which is preliminary data.</text>
</comment>
<dbReference type="CDD" id="cd00130">
    <property type="entry name" value="PAS"/>
    <property type="match status" value="3"/>
</dbReference>
<dbReference type="CDD" id="cd01949">
    <property type="entry name" value="GGDEF"/>
    <property type="match status" value="1"/>
</dbReference>
<feature type="domain" description="GGDEF" evidence="3">
    <location>
        <begin position="457"/>
        <end position="590"/>
    </location>
</feature>
<dbReference type="SUPFAM" id="SSF55073">
    <property type="entry name" value="Nucleotide cyclase"/>
    <property type="match status" value="1"/>
</dbReference>
<protein>
    <submittedName>
        <fullName evidence="4">Diguanylate cyclase</fullName>
    </submittedName>
</protein>
<dbReference type="Gene3D" id="3.30.70.270">
    <property type="match status" value="1"/>
</dbReference>
<dbReference type="SMART" id="SM00091">
    <property type="entry name" value="PAS"/>
    <property type="match status" value="3"/>
</dbReference>
<dbReference type="Pfam" id="PF08448">
    <property type="entry name" value="PAS_4"/>
    <property type="match status" value="1"/>
</dbReference>
<gene>
    <name evidence="4" type="ORF">FHP24_18170</name>
</gene>
<dbReference type="PROSITE" id="PS50113">
    <property type="entry name" value="PAC"/>
    <property type="match status" value="2"/>
</dbReference>
<dbReference type="OrthoDB" id="9814202at2"/>
<evidence type="ECO:0000259" key="3">
    <source>
        <dbReference type="PROSITE" id="PS50887"/>
    </source>
</evidence>
<dbReference type="NCBIfam" id="TIGR00229">
    <property type="entry name" value="sensory_box"/>
    <property type="match status" value="2"/>
</dbReference>
<dbReference type="SMART" id="SM00086">
    <property type="entry name" value="PAC"/>
    <property type="match status" value="3"/>
</dbReference>
<dbReference type="InterPro" id="IPR000700">
    <property type="entry name" value="PAS-assoc_C"/>
</dbReference>
<dbReference type="PANTHER" id="PTHR44757">
    <property type="entry name" value="DIGUANYLATE CYCLASE DGCP"/>
    <property type="match status" value="1"/>
</dbReference>
<keyword evidence="5" id="KW-1185">Reference proteome</keyword>
<dbReference type="NCBIfam" id="TIGR00254">
    <property type="entry name" value="GGDEF"/>
    <property type="match status" value="1"/>
</dbReference>
<dbReference type="AlphaFoldDB" id="A0A5C4XHC8"/>
<organism evidence="4 5">
    <name type="scientific">Aliirhizobium smilacinae</name>
    <dbReference type="NCBI Taxonomy" id="1395944"/>
    <lineage>
        <taxon>Bacteria</taxon>
        <taxon>Pseudomonadati</taxon>
        <taxon>Pseudomonadota</taxon>
        <taxon>Alphaproteobacteria</taxon>
        <taxon>Hyphomicrobiales</taxon>
        <taxon>Rhizobiaceae</taxon>
        <taxon>Aliirhizobium</taxon>
    </lineage>
</organism>